<feature type="domain" description="Thiamine phosphate synthase/TenI" evidence="1">
    <location>
        <begin position="87"/>
        <end position="164"/>
    </location>
</feature>
<comment type="caution">
    <text evidence="2">The sequence shown here is derived from an EMBL/GenBank/DDBJ whole genome shotgun (WGS) entry which is preliminary data.</text>
</comment>
<dbReference type="RefSeq" id="WP_380864137.1">
    <property type="nucleotide sequence ID" value="NZ_JBHRXV010000017.1"/>
</dbReference>
<organism evidence="2 3">
    <name type="scientific">Sphingoaurantiacus capsulatus</name>
    <dbReference type="NCBI Taxonomy" id="1771310"/>
    <lineage>
        <taxon>Bacteria</taxon>
        <taxon>Pseudomonadati</taxon>
        <taxon>Pseudomonadota</taxon>
        <taxon>Alphaproteobacteria</taxon>
        <taxon>Sphingomonadales</taxon>
        <taxon>Sphingosinicellaceae</taxon>
        <taxon>Sphingoaurantiacus</taxon>
    </lineage>
</organism>
<dbReference type="InterPro" id="IPR036206">
    <property type="entry name" value="ThiamineP_synth_sf"/>
</dbReference>
<evidence type="ECO:0000259" key="1">
    <source>
        <dbReference type="Pfam" id="PF02581"/>
    </source>
</evidence>
<dbReference type="SUPFAM" id="SSF51391">
    <property type="entry name" value="Thiamin phosphate synthase"/>
    <property type="match status" value="1"/>
</dbReference>
<dbReference type="InterPro" id="IPR022998">
    <property type="entry name" value="ThiamineP_synth_TenI"/>
</dbReference>
<protein>
    <submittedName>
        <fullName evidence="2">Thiamine phosphate synthase</fullName>
    </submittedName>
</protein>
<dbReference type="EMBL" id="JBHRXV010000017">
    <property type="protein sequence ID" value="MFC3714481.1"/>
    <property type="molecule type" value="Genomic_DNA"/>
</dbReference>
<dbReference type="InterPro" id="IPR013785">
    <property type="entry name" value="Aldolase_TIM"/>
</dbReference>
<gene>
    <name evidence="2" type="ORF">ACFOMD_18080</name>
</gene>
<evidence type="ECO:0000313" key="2">
    <source>
        <dbReference type="EMBL" id="MFC3714481.1"/>
    </source>
</evidence>
<name>A0ABV7XE81_9SPHN</name>
<evidence type="ECO:0000313" key="3">
    <source>
        <dbReference type="Proteomes" id="UP001595615"/>
    </source>
</evidence>
<dbReference type="Gene3D" id="3.20.20.70">
    <property type="entry name" value="Aldolase class I"/>
    <property type="match status" value="1"/>
</dbReference>
<reference evidence="3" key="1">
    <citation type="journal article" date="2019" name="Int. J. Syst. Evol. Microbiol.">
        <title>The Global Catalogue of Microorganisms (GCM) 10K type strain sequencing project: providing services to taxonomists for standard genome sequencing and annotation.</title>
        <authorList>
            <consortium name="The Broad Institute Genomics Platform"/>
            <consortium name="The Broad Institute Genome Sequencing Center for Infectious Disease"/>
            <person name="Wu L."/>
            <person name="Ma J."/>
        </authorList>
    </citation>
    <scope>NUCLEOTIDE SEQUENCE [LARGE SCALE GENOMIC DNA]</scope>
    <source>
        <strain evidence="3">KCTC 42644</strain>
    </source>
</reference>
<dbReference type="Proteomes" id="UP001595615">
    <property type="component" value="Unassembled WGS sequence"/>
</dbReference>
<proteinExistence type="predicted"/>
<accession>A0ABV7XE81</accession>
<keyword evidence="3" id="KW-1185">Reference proteome</keyword>
<sequence length="172" mass="18472">MRPRHLPEIWLFTDERQGESLWAALDRLPRGAGVIFRHYRSADRVALAARMRAVCRRRGVLFVVAGPLRQARAWRADGAHGRFPGALTASAHTIAELVAARRAGVALAFLSPLFATRSHAGAVPLGPVRFGLMARGRGVAVAALGGVTPNHSARLRLLGAAGWGAIDFWSEG</sequence>
<dbReference type="Pfam" id="PF02581">
    <property type="entry name" value="TMP-TENI"/>
    <property type="match status" value="1"/>
</dbReference>
<dbReference type="CDD" id="cd00564">
    <property type="entry name" value="TMP_TenI"/>
    <property type="match status" value="1"/>
</dbReference>